<keyword evidence="3" id="KW-1185">Reference proteome</keyword>
<feature type="transmembrane region" description="Helical" evidence="1">
    <location>
        <begin position="78"/>
        <end position="100"/>
    </location>
</feature>
<dbReference type="RefSeq" id="WP_169931481.1">
    <property type="nucleotide sequence ID" value="NZ_PIPR01000003.1"/>
</dbReference>
<sequence>MDDVLLISIALVGAFTGMYFGQRLRRKRRSNEEATSVVKDTSFLKCVNDVGLGVLIVLTLFTVLYGEPMSLFTREPTSWLRLLSEFIIFSFIIALVTFPIHRWMNRKT</sequence>
<dbReference type="EMBL" id="PIPR01000003">
    <property type="protein sequence ID" value="RUO39217.1"/>
    <property type="molecule type" value="Genomic_DNA"/>
</dbReference>
<keyword evidence="1" id="KW-0812">Transmembrane</keyword>
<organism evidence="2 3">
    <name type="scientific">Pseudidiomarina aestuarii</name>
    <dbReference type="NCBI Taxonomy" id="624146"/>
    <lineage>
        <taxon>Bacteria</taxon>
        <taxon>Pseudomonadati</taxon>
        <taxon>Pseudomonadota</taxon>
        <taxon>Gammaproteobacteria</taxon>
        <taxon>Alteromonadales</taxon>
        <taxon>Idiomarinaceae</taxon>
        <taxon>Pseudidiomarina</taxon>
    </lineage>
</organism>
<comment type="caution">
    <text evidence="2">The sequence shown here is derived from an EMBL/GenBank/DDBJ whole genome shotgun (WGS) entry which is preliminary data.</text>
</comment>
<evidence type="ECO:0000313" key="2">
    <source>
        <dbReference type="EMBL" id="RUO39217.1"/>
    </source>
</evidence>
<evidence type="ECO:0000256" key="1">
    <source>
        <dbReference type="SAM" id="Phobius"/>
    </source>
</evidence>
<gene>
    <name evidence="2" type="ORF">CWE22_10725</name>
</gene>
<evidence type="ECO:0000313" key="3">
    <source>
        <dbReference type="Proteomes" id="UP000287766"/>
    </source>
</evidence>
<dbReference type="AlphaFoldDB" id="A0A7Z6ZSD3"/>
<protein>
    <submittedName>
        <fullName evidence="2">Uncharacterized protein</fullName>
    </submittedName>
</protein>
<feature type="transmembrane region" description="Helical" evidence="1">
    <location>
        <begin position="43"/>
        <end position="66"/>
    </location>
</feature>
<keyword evidence="1" id="KW-0472">Membrane</keyword>
<dbReference type="Proteomes" id="UP000287766">
    <property type="component" value="Unassembled WGS sequence"/>
</dbReference>
<name>A0A7Z6ZSD3_9GAMM</name>
<accession>A0A7Z6ZSD3</accession>
<proteinExistence type="predicted"/>
<feature type="transmembrane region" description="Helical" evidence="1">
    <location>
        <begin position="6"/>
        <end position="22"/>
    </location>
</feature>
<reference evidence="3" key="1">
    <citation type="journal article" date="2018" name="Front. Microbiol.">
        <title>Genome-Based Analysis Reveals the Taxonomy and Diversity of the Family Idiomarinaceae.</title>
        <authorList>
            <person name="Liu Y."/>
            <person name="Lai Q."/>
            <person name="Shao Z."/>
        </authorList>
    </citation>
    <scope>NUCLEOTIDE SEQUENCE [LARGE SCALE GENOMIC DNA]</scope>
    <source>
        <strain evidence="3">KYW314</strain>
    </source>
</reference>
<keyword evidence="1" id="KW-1133">Transmembrane helix</keyword>